<comment type="similarity">
    <text evidence="3">Belongs to the class-I DAHP synthase family.</text>
</comment>
<dbReference type="PANTHER" id="PTHR21225:SF12">
    <property type="entry name" value="PHOSPHO-2-DEHYDRO-3-DEOXYHEPTONATE ALDOLASE, TYROSINE-INHIBITED"/>
    <property type="match status" value="1"/>
</dbReference>
<dbReference type="GO" id="GO:0008652">
    <property type="term" value="P:amino acid biosynthetic process"/>
    <property type="evidence" value="ECO:0007669"/>
    <property type="project" value="UniProtKB-KW"/>
</dbReference>
<evidence type="ECO:0000256" key="2">
    <source>
        <dbReference type="ARBA" id="ARBA00004688"/>
    </source>
</evidence>
<sequence length="360" mass="39098">VNQPRTDDLRITGIREVPNPNTVCAEYPATDRAANLTVRTRQEIHSILHGHDDRLLVIIGPCSIHDPKAALDYASRLLASRRTHSADLLVVMRVYFEKPRTTVGWKGLINDPNLDGSYDIGNGLRIARKLLLDLNNLGLPAGTEYLDLMTPQYVADLISWGAIGARTTESQLHREMASGLSCPVGFKNGTDGNLRIAVDAISAANHPHHFLTLTKAGHSAIFSTRGNDDCHLILRGGTEPNYDKDSVYHASTLLHDSGVLPAVMIDFSHANSGKQPDRQLEVCTDVCKQIASGDDHIIGAMVESHLVGGRQDIVPGQSLEYGQSITDACIGWEKTVGLLEQLAHAVSARRSALQAKTSDT</sequence>
<organism evidence="13">
    <name type="scientific">marine metagenome</name>
    <dbReference type="NCBI Taxonomy" id="408172"/>
    <lineage>
        <taxon>unclassified sequences</taxon>
        <taxon>metagenomes</taxon>
        <taxon>ecological metagenomes</taxon>
    </lineage>
</organism>
<evidence type="ECO:0000256" key="3">
    <source>
        <dbReference type="ARBA" id="ARBA00007985"/>
    </source>
</evidence>
<dbReference type="NCBIfam" id="NF009396">
    <property type="entry name" value="PRK12756.1"/>
    <property type="match status" value="1"/>
</dbReference>
<dbReference type="FunFam" id="3.20.20.70:FF:000005">
    <property type="entry name" value="Phospho-2-dehydro-3-deoxyheptonate aldolase"/>
    <property type="match status" value="1"/>
</dbReference>
<protein>
    <recommendedName>
        <fullName evidence="4">3-deoxy-7-phosphoheptulonate synthase</fullName>
        <ecNumber evidence="4">2.5.1.54</ecNumber>
    </recommendedName>
    <alternativeName>
        <fullName evidence="10">3-deoxy-D-arabino-heptulosonate 7-phosphate synthase</fullName>
    </alternativeName>
    <alternativeName>
        <fullName evidence="9">DAHP synthase</fullName>
    </alternativeName>
    <alternativeName>
        <fullName evidence="8">Phospho-2-keto-3-deoxyheptonate aldolase</fullName>
    </alternativeName>
</protein>
<keyword evidence="5" id="KW-0028">Amino-acid biosynthesis</keyword>
<gene>
    <name evidence="13" type="ORF">METZ01_LOCUS130468</name>
</gene>
<dbReference type="GO" id="GO:0005737">
    <property type="term" value="C:cytoplasm"/>
    <property type="evidence" value="ECO:0007669"/>
    <property type="project" value="TreeGrafter"/>
</dbReference>
<reference evidence="13" key="1">
    <citation type="submission" date="2018-05" db="EMBL/GenBank/DDBJ databases">
        <authorList>
            <person name="Lanie J.A."/>
            <person name="Ng W.-L."/>
            <person name="Kazmierczak K.M."/>
            <person name="Andrzejewski T.M."/>
            <person name="Davidsen T.M."/>
            <person name="Wayne K.J."/>
            <person name="Tettelin H."/>
            <person name="Glass J.I."/>
            <person name="Rusch D."/>
            <person name="Podicherti R."/>
            <person name="Tsui H.-C.T."/>
            <person name="Winkler M.E."/>
        </authorList>
    </citation>
    <scope>NUCLEOTIDE SEQUENCE</scope>
</reference>
<keyword evidence="6" id="KW-0808">Transferase</keyword>
<keyword evidence="7" id="KW-0057">Aromatic amino acid biosynthesis</keyword>
<accession>A0A381YKQ5</accession>
<evidence type="ECO:0000256" key="9">
    <source>
        <dbReference type="ARBA" id="ARBA00031349"/>
    </source>
</evidence>
<dbReference type="PANTHER" id="PTHR21225">
    <property type="entry name" value="PHOSPHO-2-DEHYDRO-3-DEOXYHEPTONATE ALDOLASE DAHP SYNTHETASE"/>
    <property type="match status" value="1"/>
</dbReference>
<evidence type="ECO:0000256" key="5">
    <source>
        <dbReference type="ARBA" id="ARBA00022605"/>
    </source>
</evidence>
<dbReference type="InterPro" id="IPR006218">
    <property type="entry name" value="DAHP1/KDSA"/>
</dbReference>
<dbReference type="NCBIfam" id="TIGR00034">
    <property type="entry name" value="aroFGH"/>
    <property type="match status" value="1"/>
</dbReference>
<dbReference type="AlphaFoldDB" id="A0A381YKQ5"/>
<evidence type="ECO:0000256" key="7">
    <source>
        <dbReference type="ARBA" id="ARBA00023141"/>
    </source>
</evidence>
<proteinExistence type="inferred from homology"/>
<dbReference type="EMBL" id="UINC01018470">
    <property type="protein sequence ID" value="SVA77614.1"/>
    <property type="molecule type" value="Genomic_DNA"/>
</dbReference>
<dbReference type="Pfam" id="PF00793">
    <property type="entry name" value="DAHP_synth_1"/>
    <property type="match status" value="1"/>
</dbReference>
<dbReference type="InterPro" id="IPR006219">
    <property type="entry name" value="DAHP_synth_1"/>
</dbReference>
<feature type="domain" description="DAHP synthetase I/KDSA" evidence="12">
    <location>
        <begin position="42"/>
        <end position="337"/>
    </location>
</feature>
<evidence type="ECO:0000256" key="4">
    <source>
        <dbReference type="ARBA" id="ARBA00012694"/>
    </source>
</evidence>
<comment type="pathway">
    <text evidence="2">Metabolic intermediate biosynthesis; chorismate biosynthesis; chorismate from D-erythrose 4-phosphate and phosphoenolpyruvate: step 1/7.</text>
</comment>
<dbReference type="EC" id="2.5.1.54" evidence="4"/>
<evidence type="ECO:0000256" key="11">
    <source>
        <dbReference type="ARBA" id="ARBA00047508"/>
    </source>
</evidence>
<comment type="function">
    <text evidence="1">Stereospecific condensation of phosphoenolpyruvate (PEP) and D-erythrose-4-phosphate (E4P) giving rise to 3-deoxy-D-arabino-heptulosonate-7-phosphate (DAHP).</text>
</comment>
<evidence type="ECO:0000256" key="6">
    <source>
        <dbReference type="ARBA" id="ARBA00022679"/>
    </source>
</evidence>
<dbReference type="SUPFAM" id="SSF51569">
    <property type="entry name" value="Aldolase"/>
    <property type="match status" value="1"/>
</dbReference>
<name>A0A381YKQ5_9ZZZZ</name>
<dbReference type="GO" id="GO:0009073">
    <property type="term" value="P:aromatic amino acid family biosynthetic process"/>
    <property type="evidence" value="ECO:0007669"/>
    <property type="project" value="UniProtKB-KW"/>
</dbReference>
<comment type="catalytic activity">
    <reaction evidence="11">
        <text>D-erythrose 4-phosphate + phosphoenolpyruvate + H2O = 7-phospho-2-dehydro-3-deoxy-D-arabino-heptonate + phosphate</text>
        <dbReference type="Rhea" id="RHEA:14717"/>
        <dbReference type="ChEBI" id="CHEBI:15377"/>
        <dbReference type="ChEBI" id="CHEBI:16897"/>
        <dbReference type="ChEBI" id="CHEBI:43474"/>
        <dbReference type="ChEBI" id="CHEBI:58394"/>
        <dbReference type="ChEBI" id="CHEBI:58702"/>
        <dbReference type="EC" id="2.5.1.54"/>
    </reaction>
</comment>
<evidence type="ECO:0000313" key="13">
    <source>
        <dbReference type="EMBL" id="SVA77614.1"/>
    </source>
</evidence>
<feature type="non-terminal residue" evidence="13">
    <location>
        <position position="1"/>
    </location>
</feature>
<dbReference type="InterPro" id="IPR013785">
    <property type="entry name" value="Aldolase_TIM"/>
</dbReference>
<dbReference type="GO" id="GO:0003849">
    <property type="term" value="F:3-deoxy-7-phosphoheptulonate synthase activity"/>
    <property type="evidence" value="ECO:0007669"/>
    <property type="project" value="UniProtKB-EC"/>
</dbReference>
<evidence type="ECO:0000256" key="10">
    <source>
        <dbReference type="ARBA" id="ARBA00032193"/>
    </source>
</evidence>
<evidence type="ECO:0000256" key="8">
    <source>
        <dbReference type="ARBA" id="ARBA00031111"/>
    </source>
</evidence>
<evidence type="ECO:0000259" key="12">
    <source>
        <dbReference type="Pfam" id="PF00793"/>
    </source>
</evidence>
<evidence type="ECO:0000256" key="1">
    <source>
        <dbReference type="ARBA" id="ARBA00003726"/>
    </source>
</evidence>
<dbReference type="Gene3D" id="3.20.20.70">
    <property type="entry name" value="Aldolase class I"/>
    <property type="match status" value="1"/>
</dbReference>
<dbReference type="PIRSF" id="PIRSF001361">
    <property type="entry name" value="DAHP_synthase"/>
    <property type="match status" value="1"/>
</dbReference>
<dbReference type="NCBIfam" id="NF009395">
    <property type="entry name" value="PRK12755.1"/>
    <property type="match status" value="1"/>
</dbReference>